<keyword evidence="8 10" id="KW-0378">Hydrolase</keyword>
<sequence>MTSSIIRLYTDGSCLKNGADNAPGGWAAVLESGHKQLRISGHATPSTNNSMELQAILEGLKAVQASQQTIHIYTDSAYARNGCKTWRFNWRAKGWLTSNNKPVENQELWQQLDELLDQHEVQLFKVKGHSGHPQNDLADKLAVAAARGRTVREYRQAGDYEYVRPARETETSEEAVQ</sequence>
<dbReference type="InterPro" id="IPR012337">
    <property type="entry name" value="RNaseH-like_sf"/>
</dbReference>
<dbReference type="EC" id="3.1.26.4" evidence="4 10"/>
<dbReference type="InterPro" id="IPR002156">
    <property type="entry name" value="RNaseH_domain"/>
</dbReference>
<feature type="binding site" evidence="10">
    <location>
        <position position="11"/>
    </location>
    <ligand>
        <name>Mg(2+)</name>
        <dbReference type="ChEBI" id="CHEBI:18420"/>
        <label>2</label>
    </ligand>
</feature>
<protein>
    <recommendedName>
        <fullName evidence="4 10">Ribonuclease H</fullName>
        <shortName evidence="10">RNase H</shortName>
        <ecNumber evidence="4 10">3.1.26.4</ecNumber>
    </recommendedName>
</protein>
<dbReference type="STRING" id="1414654.BFR47_16005"/>
<dbReference type="GO" id="GO:0004523">
    <property type="term" value="F:RNA-DNA hybrid ribonuclease activity"/>
    <property type="evidence" value="ECO:0007669"/>
    <property type="project" value="UniProtKB-UniRule"/>
</dbReference>
<dbReference type="AlphaFoldDB" id="A0A1J4QF80"/>
<gene>
    <name evidence="10" type="primary">rnhA</name>
    <name evidence="12" type="ORF">BFR47_16005</name>
</gene>
<dbReference type="GO" id="GO:0005737">
    <property type="term" value="C:cytoplasm"/>
    <property type="evidence" value="ECO:0007669"/>
    <property type="project" value="UniProtKB-SubCell"/>
</dbReference>
<name>A0A1J4QF80_9GAMM</name>
<keyword evidence="5 10" id="KW-0540">Nuclease</keyword>
<comment type="catalytic activity">
    <reaction evidence="1 10">
        <text>Endonucleolytic cleavage to 5'-phosphomonoester.</text>
        <dbReference type="EC" id="3.1.26.4"/>
    </reaction>
</comment>
<comment type="function">
    <text evidence="10">Endonuclease that specifically degrades the RNA of RNA-DNA hybrids.</text>
</comment>
<dbReference type="Pfam" id="PF00075">
    <property type="entry name" value="RNase_H"/>
    <property type="match status" value="1"/>
</dbReference>
<dbReference type="OrthoDB" id="7845843at2"/>
<keyword evidence="13" id="KW-1185">Reference proteome</keyword>
<dbReference type="GO" id="GO:0003676">
    <property type="term" value="F:nucleic acid binding"/>
    <property type="evidence" value="ECO:0007669"/>
    <property type="project" value="InterPro"/>
</dbReference>
<evidence type="ECO:0000256" key="3">
    <source>
        <dbReference type="ARBA" id="ARBA00011245"/>
    </source>
</evidence>
<dbReference type="CDD" id="cd09278">
    <property type="entry name" value="RNase_HI_prokaryote_like"/>
    <property type="match status" value="1"/>
</dbReference>
<dbReference type="GO" id="GO:0043137">
    <property type="term" value="P:DNA replication, removal of RNA primer"/>
    <property type="evidence" value="ECO:0007669"/>
    <property type="project" value="TreeGrafter"/>
</dbReference>
<dbReference type="RefSeq" id="WP_071473163.1">
    <property type="nucleotide sequence ID" value="NZ_MDKE01000031.1"/>
</dbReference>
<evidence type="ECO:0000256" key="8">
    <source>
        <dbReference type="ARBA" id="ARBA00022801"/>
    </source>
</evidence>
<dbReference type="InterPro" id="IPR036397">
    <property type="entry name" value="RNaseH_sf"/>
</dbReference>
<evidence type="ECO:0000256" key="4">
    <source>
        <dbReference type="ARBA" id="ARBA00012180"/>
    </source>
</evidence>
<dbReference type="Proteomes" id="UP000243073">
    <property type="component" value="Unassembled WGS sequence"/>
</dbReference>
<feature type="binding site" evidence="10">
    <location>
        <position position="139"/>
    </location>
    <ligand>
        <name>Mg(2+)</name>
        <dbReference type="ChEBI" id="CHEBI:18420"/>
        <label>2</label>
    </ligand>
</feature>
<keyword evidence="10" id="KW-0963">Cytoplasm</keyword>
<dbReference type="SUPFAM" id="SSF53098">
    <property type="entry name" value="Ribonuclease H-like"/>
    <property type="match status" value="1"/>
</dbReference>
<dbReference type="GO" id="GO:0000287">
    <property type="term" value="F:magnesium ion binding"/>
    <property type="evidence" value="ECO:0007669"/>
    <property type="project" value="UniProtKB-UniRule"/>
</dbReference>
<comment type="similarity">
    <text evidence="2 10">Belongs to the RNase H family.</text>
</comment>
<evidence type="ECO:0000256" key="2">
    <source>
        <dbReference type="ARBA" id="ARBA00005300"/>
    </source>
</evidence>
<evidence type="ECO:0000259" key="11">
    <source>
        <dbReference type="PROSITE" id="PS50879"/>
    </source>
</evidence>
<accession>A0A1J4QF80</accession>
<keyword evidence="7 10" id="KW-0255">Endonuclease</keyword>
<evidence type="ECO:0000256" key="5">
    <source>
        <dbReference type="ARBA" id="ARBA00022722"/>
    </source>
</evidence>
<feature type="binding site" evidence="10">
    <location>
        <position position="75"/>
    </location>
    <ligand>
        <name>Mg(2+)</name>
        <dbReference type="ChEBI" id="CHEBI:18420"/>
        <label>1</label>
    </ligand>
</feature>
<comment type="cofactor">
    <cofactor evidence="10">
        <name>Mg(2+)</name>
        <dbReference type="ChEBI" id="CHEBI:18420"/>
    </cofactor>
    <text evidence="10">Binds 1 Mg(2+) ion per subunit. May bind a second metal ion at a regulatory site, or after substrate binding.</text>
</comment>
<feature type="domain" description="RNase H type-1" evidence="11">
    <location>
        <begin position="2"/>
        <end position="147"/>
    </location>
</feature>
<evidence type="ECO:0000256" key="6">
    <source>
        <dbReference type="ARBA" id="ARBA00022723"/>
    </source>
</evidence>
<feature type="binding site" evidence="10">
    <location>
        <position position="11"/>
    </location>
    <ligand>
        <name>Mg(2+)</name>
        <dbReference type="ChEBI" id="CHEBI:18420"/>
        <label>1</label>
    </ligand>
</feature>
<dbReference type="EMBL" id="MDKE01000031">
    <property type="protein sequence ID" value="OIN07920.1"/>
    <property type="molecule type" value="Genomic_DNA"/>
</dbReference>
<dbReference type="PANTHER" id="PTHR10642:SF26">
    <property type="entry name" value="RIBONUCLEASE H1"/>
    <property type="match status" value="1"/>
</dbReference>
<comment type="subcellular location">
    <subcellularLocation>
        <location evidence="10">Cytoplasm</location>
    </subcellularLocation>
</comment>
<dbReference type="HAMAP" id="MF_00042">
    <property type="entry name" value="RNase_H"/>
    <property type="match status" value="1"/>
</dbReference>
<evidence type="ECO:0000256" key="1">
    <source>
        <dbReference type="ARBA" id="ARBA00000077"/>
    </source>
</evidence>
<comment type="caution">
    <text evidence="12">The sequence shown here is derived from an EMBL/GenBank/DDBJ whole genome shotgun (WGS) entry which is preliminary data.</text>
</comment>
<dbReference type="PROSITE" id="PS50879">
    <property type="entry name" value="RNASE_H_1"/>
    <property type="match status" value="1"/>
</dbReference>
<comment type="subunit">
    <text evidence="3 10">Monomer.</text>
</comment>
<keyword evidence="9 10" id="KW-0460">Magnesium</keyword>
<dbReference type="InterPro" id="IPR022892">
    <property type="entry name" value="RNaseHI"/>
</dbReference>
<keyword evidence="6 10" id="KW-0479">Metal-binding</keyword>
<dbReference type="Gene3D" id="3.30.420.10">
    <property type="entry name" value="Ribonuclease H-like superfamily/Ribonuclease H"/>
    <property type="match status" value="1"/>
</dbReference>
<dbReference type="PANTHER" id="PTHR10642">
    <property type="entry name" value="RIBONUCLEASE H1"/>
    <property type="match status" value="1"/>
</dbReference>
<reference evidence="12 13" key="1">
    <citation type="submission" date="2016-07" db="EMBL/GenBank/DDBJ databases">
        <title>Draft Genome Sequence of Oceanisphaera psychrotolerans, isolated from coastal sediment samples.</title>
        <authorList>
            <person name="Zhuo S."/>
            <person name="Ruan Z."/>
        </authorList>
    </citation>
    <scope>NUCLEOTIDE SEQUENCE [LARGE SCALE GENOMIC DNA]</scope>
    <source>
        <strain evidence="12 13">LAM-WHM-ZC</strain>
    </source>
</reference>
<dbReference type="InterPro" id="IPR050092">
    <property type="entry name" value="RNase_H"/>
</dbReference>
<feature type="binding site" evidence="10">
    <location>
        <position position="52"/>
    </location>
    <ligand>
        <name>Mg(2+)</name>
        <dbReference type="ChEBI" id="CHEBI:18420"/>
        <label>1</label>
    </ligand>
</feature>
<evidence type="ECO:0000256" key="10">
    <source>
        <dbReference type="HAMAP-Rule" id="MF_00042"/>
    </source>
</evidence>
<evidence type="ECO:0000313" key="12">
    <source>
        <dbReference type="EMBL" id="OIN07920.1"/>
    </source>
</evidence>
<evidence type="ECO:0000256" key="7">
    <source>
        <dbReference type="ARBA" id="ARBA00022759"/>
    </source>
</evidence>
<evidence type="ECO:0000256" key="9">
    <source>
        <dbReference type="ARBA" id="ARBA00022842"/>
    </source>
</evidence>
<evidence type="ECO:0000313" key="13">
    <source>
        <dbReference type="Proteomes" id="UP000243073"/>
    </source>
</evidence>
<organism evidence="12 13">
    <name type="scientific">Oceanisphaera psychrotolerans</name>
    <dbReference type="NCBI Taxonomy" id="1414654"/>
    <lineage>
        <taxon>Bacteria</taxon>
        <taxon>Pseudomonadati</taxon>
        <taxon>Pseudomonadota</taxon>
        <taxon>Gammaproteobacteria</taxon>
        <taxon>Aeromonadales</taxon>
        <taxon>Aeromonadaceae</taxon>
        <taxon>Oceanisphaera</taxon>
    </lineage>
</organism>
<proteinExistence type="inferred from homology"/>